<dbReference type="EMBL" id="JAAZNL010000031">
    <property type="protein sequence ID" value="NMB70132.1"/>
    <property type="molecule type" value="Genomic_DNA"/>
</dbReference>
<feature type="compositionally biased region" description="Basic and acidic residues" evidence="1">
    <location>
        <begin position="426"/>
        <end position="446"/>
    </location>
</feature>
<evidence type="ECO:0000313" key="4">
    <source>
        <dbReference type="EMBL" id="NMB70132.1"/>
    </source>
</evidence>
<keyword evidence="2" id="KW-1133">Transmembrane helix</keyword>
<name>A0A7X9HH16_UNCKA</name>
<dbReference type="Proteomes" id="UP000526033">
    <property type="component" value="Unassembled WGS sequence"/>
</dbReference>
<dbReference type="PROSITE" id="PS51841">
    <property type="entry name" value="LTD"/>
    <property type="match status" value="1"/>
</dbReference>
<dbReference type="InterPro" id="IPR036415">
    <property type="entry name" value="Lamin_tail_dom_sf"/>
</dbReference>
<dbReference type="Pfam" id="PF00932">
    <property type="entry name" value="LTD"/>
    <property type="match status" value="1"/>
</dbReference>
<feature type="compositionally biased region" description="Low complexity" evidence="1">
    <location>
        <begin position="619"/>
        <end position="629"/>
    </location>
</feature>
<comment type="caution">
    <text evidence="4">The sequence shown here is derived from an EMBL/GenBank/DDBJ whole genome shotgun (WGS) entry which is preliminary data.</text>
</comment>
<evidence type="ECO:0000313" key="5">
    <source>
        <dbReference type="Proteomes" id="UP000526033"/>
    </source>
</evidence>
<feature type="region of interest" description="Disordered" evidence="1">
    <location>
        <begin position="581"/>
        <end position="641"/>
    </location>
</feature>
<feature type="domain" description="LTD" evidence="3">
    <location>
        <begin position="319"/>
        <end position="488"/>
    </location>
</feature>
<keyword evidence="2" id="KW-0812">Transmembrane</keyword>
<evidence type="ECO:0000256" key="2">
    <source>
        <dbReference type="SAM" id="Phobius"/>
    </source>
</evidence>
<evidence type="ECO:0000256" key="1">
    <source>
        <dbReference type="SAM" id="MobiDB-lite"/>
    </source>
</evidence>
<dbReference type="InterPro" id="IPR001322">
    <property type="entry name" value="Lamin_tail_dom"/>
</dbReference>
<protein>
    <submittedName>
        <fullName evidence="4">Lamin tail domain-containing protein</fullName>
    </submittedName>
</protein>
<dbReference type="AlphaFoldDB" id="A0A7X9HH16"/>
<accession>A0A7X9HH16</accession>
<keyword evidence="2" id="KW-0472">Membrane</keyword>
<feature type="transmembrane region" description="Helical" evidence="2">
    <location>
        <begin position="12"/>
        <end position="33"/>
    </location>
</feature>
<feature type="region of interest" description="Disordered" evidence="1">
    <location>
        <begin position="422"/>
        <end position="481"/>
    </location>
</feature>
<proteinExistence type="predicted"/>
<reference evidence="4 5" key="1">
    <citation type="journal article" date="2020" name="Biotechnol. Biofuels">
        <title>New insights from the biogas microbiome by comprehensive genome-resolved metagenomics of nearly 1600 species originating from multiple anaerobic digesters.</title>
        <authorList>
            <person name="Campanaro S."/>
            <person name="Treu L."/>
            <person name="Rodriguez-R L.M."/>
            <person name="Kovalovszki A."/>
            <person name="Ziels R.M."/>
            <person name="Maus I."/>
            <person name="Zhu X."/>
            <person name="Kougias P.G."/>
            <person name="Basile A."/>
            <person name="Luo G."/>
            <person name="Schluter A."/>
            <person name="Konstantinidis K.T."/>
            <person name="Angelidaki I."/>
        </authorList>
    </citation>
    <scope>NUCLEOTIDE SEQUENCE [LARGE SCALE GENOMIC DNA]</scope>
    <source>
        <strain evidence="4">AS27yjCOA_165</strain>
    </source>
</reference>
<dbReference type="SUPFAM" id="SSF74853">
    <property type="entry name" value="Lamin A/C globular tail domain"/>
    <property type="match status" value="1"/>
</dbReference>
<feature type="compositionally biased region" description="Acidic residues" evidence="1">
    <location>
        <begin position="604"/>
        <end position="618"/>
    </location>
</feature>
<evidence type="ECO:0000259" key="3">
    <source>
        <dbReference type="PROSITE" id="PS51841"/>
    </source>
</evidence>
<gene>
    <name evidence="4" type="ORF">GYA27_02935</name>
</gene>
<feature type="compositionally biased region" description="Acidic residues" evidence="1">
    <location>
        <begin position="630"/>
        <end position="641"/>
    </location>
</feature>
<dbReference type="Gene3D" id="2.60.40.1260">
    <property type="entry name" value="Lamin Tail domain"/>
    <property type="match status" value="1"/>
</dbReference>
<organism evidence="4 5">
    <name type="scientific">candidate division WWE3 bacterium</name>
    <dbReference type="NCBI Taxonomy" id="2053526"/>
    <lineage>
        <taxon>Bacteria</taxon>
        <taxon>Katanobacteria</taxon>
    </lineage>
</organism>
<sequence>MSRNKILNKVTFVFLYITGIFAFLQVGNTYAYLNDGETVKDNSFGTGTLQIELRKVNSDDADSVISPSNSITKYFEVENIGNEEFIYSLELKDTPSDNDLCGEVDLKAYLVPDTGEAILKYDGKLKNFAVNSDGTDNDLLMSLGDVIHNFTFEYSLPNDADSALSLSSCEFDVIAKAWMPEFSYQNAHWDDSTVTDELDSGNWLIEMGFETAETLKDEDDGNPDLGFCAVVTNDKSAEDNTAATQEIKWNKVENTQKYVINKFVFDDPNWDFVNSTEVLLTNPNLTESGDIMTYVTSVDAEGLYGYYIQAFNSDEELIGATTPKETSFTCTFEVVWFEGGDVVINEVMWAGSHEHEKDEWIELRNTTDEEIDLKDWIIEGAGPDSHEMKLTGKIPANGYYLVSHYPTDYDVGNEKAAVNNSIEEDEYRRTGSESMHLEENGEKLILRDPVGNKIDETPDVENGPDKGWAAGEAGNYGHDDTSWRSMQRIELDDSDPGDGNNPDNWYTCNHDECNDDEYWDDNDGRDYGTPKHRNLANQKQILVLEFLLNNTLPEISLDLDETTVGVGSTAPVEVSVEIVEQESETSEVPETASPPDIPQVIIPEETEEEIPAEEESPTEENTTPEVEPSTPEEAEEEVTVQ</sequence>